<dbReference type="CDD" id="cd02891">
    <property type="entry name" value="A2M_like"/>
    <property type="match status" value="1"/>
</dbReference>
<dbReference type="Pfam" id="PF01835">
    <property type="entry name" value="MG2"/>
    <property type="match status" value="1"/>
</dbReference>
<dbReference type="PIRSF" id="PIRSF038980">
    <property type="entry name" value="A2M_bac"/>
    <property type="match status" value="1"/>
</dbReference>
<dbReference type="InterPro" id="IPR002890">
    <property type="entry name" value="MG2"/>
</dbReference>
<dbReference type="InterPro" id="IPR041203">
    <property type="entry name" value="Bact_A2M_MG5"/>
</dbReference>
<dbReference type="InterPro" id="IPR051802">
    <property type="entry name" value="YfhM-like"/>
</dbReference>
<comment type="similarity">
    <text evidence="1">Belongs to the protease inhibitor I39 (alpha-2-macroglobulin) family. Bacterial alpha-2-macroglobulin subfamily.</text>
</comment>
<dbReference type="InterPro" id="IPR001599">
    <property type="entry name" value="Macroglobln_a2"/>
</dbReference>
<dbReference type="PANTHER" id="PTHR40094">
    <property type="entry name" value="ALPHA-2-MACROGLOBULIN HOMOLOG"/>
    <property type="match status" value="1"/>
</dbReference>
<feature type="signal peptide" evidence="4">
    <location>
        <begin position="1"/>
        <end position="24"/>
    </location>
</feature>
<dbReference type="EMBL" id="DF952378">
    <property type="protein sequence ID" value="GAN44231.1"/>
    <property type="molecule type" value="Genomic_DNA"/>
</dbReference>
<dbReference type="HOGENOM" id="CLU_000965_1_0_6"/>
<dbReference type="InterPro" id="IPR021868">
    <property type="entry name" value="Alpha_2_Macroglob_MG3"/>
</dbReference>
<dbReference type="InterPro" id="IPR047565">
    <property type="entry name" value="Alpha-macroglob_thiol-ester_cl"/>
</dbReference>
<evidence type="ECO:0000313" key="8">
    <source>
        <dbReference type="EMBL" id="GAP67298.1"/>
    </source>
</evidence>
<reference evidence="8" key="2">
    <citation type="submission" date="2015-08" db="EMBL/GenBank/DDBJ databases">
        <title>Complete DNA Sequence of Pseudomonas syringae pv. actinidiae, the Causal Agent of Kiwifruit Canker Disease.</title>
        <authorList>
            <person name="Rikkerink E.H.A."/>
            <person name="Fineran P.C."/>
        </authorList>
    </citation>
    <scope>NUCLEOTIDE SEQUENCE</scope>
    <source>
        <strain evidence="8">SkMP5</strain>
    </source>
</reference>
<evidence type="ECO:0000259" key="5">
    <source>
        <dbReference type="SMART" id="SM01359"/>
    </source>
</evidence>
<keyword evidence="9" id="KW-1185">Reference proteome</keyword>
<dbReference type="SMART" id="SM01359">
    <property type="entry name" value="A2M_N_2"/>
    <property type="match status" value="1"/>
</dbReference>
<dbReference type="Pfam" id="PF17972">
    <property type="entry name" value="bMG5"/>
    <property type="match status" value="1"/>
</dbReference>
<name>A0A0K8QQV8_9GAMM</name>
<accession>A0A0K8QQV8</accession>
<evidence type="ECO:0000256" key="3">
    <source>
        <dbReference type="PIRNR" id="PIRNR038980"/>
    </source>
</evidence>
<dbReference type="Gene3D" id="2.60.40.1930">
    <property type="match status" value="1"/>
</dbReference>
<dbReference type="InterPro" id="IPR041246">
    <property type="entry name" value="Bact_MG10"/>
</dbReference>
<comment type="function">
    <text evidence="3">Protects the bacterial cell from host peptidases.</text>
</comment>
<reference evidence="7" key="1">
    <citation type="submission" date="2015-03" db="EMBL/GenBank/DDBJ databases">
        <title>Draft genome sequence of Mizugakiibacter sediminis skMP5.</title>
        <authorList>
            <person name="Watanabe T."/>
            <person name="Kojima H."/>
            <person name="Fukui M."/>
        </authorList>
    </citation>
    <scope>NUCLEOTIDE SEQUENCE</scope>
    <source>
        <strain evidence="7">SkMP5</strain>
    </source>
</reference>
<dbReference type="Gene3D" id="1.50.10.20">
    <property type="match status" value="1"/>
</dbReference>
<dbReference type="RefSeq" id="WP_062537849.1">
    <property type="nucleotide sequence ID" value="NZ_DF970255.1"/>
</dbReference>
<gene>
    <name evidence="7" type="ORF">MBSD_0755</name>
    <name evidence="8" type="ORF">MBSD_n2619</name>
</gene>
<dbReference type="Pfam" id="PF17962">
    <property type="entry name" value="bMG6"/>
    <property type="match status" value="1"/>
</dbReference>
<feature type="domain" description="Alpha-2-macroglobulin bait region" evidence="5">
    <location>
        <begin position="754"/>
        <end position="897"/>
    </location>
</feature>
<dbReference type="Pfam" id="PF07703">
    <property type="entry name" value="A2M_BRD"/>
    <property type="match status" value="1"/>
</dbReference>
<evidence type="ECO:0000313" key="7">
    <source>
        <dbReference type="EMBL" id="GAN44231.1"/>
    </source>
</evidence>
<dbReference type="Pfam" id="PF00207">
    <property type="entry name" value="A2M"/>
    <property type="match status" value="1"/>
</dbReference>
<dbReference type="SMART" id="SM01419">
    <property type="entry name" value="Thiol-ester_cl"/>
    <property type="match status" value="1"/>
</dbReference>
<dbReference type="Pfam" id="PF11974">
    <property type="entry name" value="bMG3"/>
    <property type="match status" value="1"/>
</dbReference>
<dbReference type="EMBL" id="DF970255">
    <property type="protein sequence ID" value="GAP67298.1"/>
    <property type="molecule type" value="Genomic_DNA"/>
</dbReference>
<feature type="domain" description="Alpha-2-macroglobulin" evidence="6">
    <location>
        <begin position="961"/>
        <end position="1050"/>
    </location>
</feature>
<dbReference type="OrthoDB" id="9767116at2"/>
<dbReference type="InterPro" id="IPR026284">
    <property type="entry name" value="A2MG_proteobact"/>
</dbReference>
<sequence length="1658" mass="179720">MLPHPPRTLYSLSFLRLAAPAAFALALAACGGKPAATPPLQGKPTAPGIAAQAKPQPFALLSARSDAQAAQPTLQLEFSRRLAGAQAFDSLIAVDGPKGETVGGSWVLDEDGRILGFPYVQADATYSVRIKGALMAADGATLGRDVQRNVYTGPIEPAAGFASQGNVLPARDTRGLPVISVNVGEVDVEFLRVRDDALPAFFAAYQRNARRSGWDLDPQGPWWGHKGEPLTRIAESVYSNRFALQGKPNERTISYLPIQNVRELAQPGLYFAAMKRAGTFRDSYETCYFFVSDIGLHTRVYRQSAFVHAASLKSGEPRHDIALTVLDGAGRGILEARTDRDGNALLAWTPKPDQVLVARSGRDVSMLPFNRPALDVSNFDVAGRRQAPFEVFAWSGRDLYRPGETLRVSALLRDFDGRPLKPQPLFLRLKQPDGRTFAEAALQPRELGYFEWTRAMPADAPTGSWQVEFRTDPAGKEAVQSFAFHLEEFLPERLKLDLGSAQPRLQPGKPLHLAVAAAYLYGAPAAGNRFTAKLLVGAEQHPIDALKDYAFGDPTLELPKDAQDVIDAKLDEHGALRQDIALPTEAKPVAPLAALVSGSVYESGGRAVTRTLKRVLWPADVLVGVRPLFDPKDGADSESRAGFEIVRADAAGTLLAGKGLKVRLIRERRDYHWLYDRDGGWHVDYAARFENVEERSLDVAAGSNARIDFAVEWGNYRLEIDDPATGLTMRYPFFAGWRWDDSDNLGKEARPDKVKLKLDKPRYRAGDTLKVTVTPPHPGPGVLLVESDRLLYARDIDARAGATFEIPVSKDWERHDVYVTALVFRGGSAAERITPARALGIAHVDIDRGDRRVAVKLEAVELMRPDRSLAVQVKAPALAGRKAYVTLSAVDLGVLDITRYAVPDAAAWFFGKRALGVDAFDLYGRIIESFDGVAARLRYGGDMAPPALPHATRPDARVRIVDLFAGPVALDAQGNAAVRVDVPDFNGTLRLAALVYGERAYGAAEAQTVVRAPLVAEPSTPRVMAPGDRAAMTLDLRNLSGKDGTAKVRVRSEGPLAIDGAARSVALADGARQTLTFALRAKAGSGVGAVDIHAELGDYAVDRHFELIVRPAWPETVATAAYALDEPRPLAFDAGAAKGLMPATVRARLTLSALPSLPYASALAGVLRYPYGCIEQTTSKAYAALLLDDGLARMLGVPPLGDAERQARMAGAFARISGMQTAGGHFSTWGGGSDVNPFLTPYVVEFLLDARDAGFAVPQGTLQKALQRLGDDLLAGGHPYYGYEHADHLRFADEAYSGYVLARVNRAPLGTLRALYDNDRGKALTPLPLLHLGIALKLMGDGPRAEKAVAEAFAMQGERPWYLGDYGSELRDTALMVALARRYGLAKPQYDARVLALARAVAERKHQDAVMSARHPWWGGWSHLSTQEQVALVRLVRTLVGDAHAPVQGSLVVAGKAGRVDAATMWSRDFDGAELTRGVRFEPAAAPLFATFDVAGVPQQAPPADGGRIDVRRRWYTTDGKPWNGDALKEGDTLIVGLAIEAREDMPDALVTELLPGGLELENLNLTDASQWQKVVVDGINLGERGSAADLVHEEFRDDRYAAALRLSRGQRAHLFYLVRAVTPGSYAVPPPQVEDMYRPELRGIGKAERATLKVVEP</sequence>
<dbReference type="InterPro" id="IPR049120">
    <property type="entry name" value="A2M_bMG2"/>
</dbReference>
<dbReference type="SMART" id="SM01360">
    <property type="entry name" value="A2M"/>
    <property type="match status" value="1"/>
</dbReference>
<dbReference type="SUPFAM" id="SSF48239">
    <property type="entry name" value="Terpenoid cyclases/Protein prenyltransferases"/>
    <property type="match status" value="1"/>
</dbReference>
<keyword evidence="3" id="KW-1003">Cell membrane</keyword>
<dbReference type="InterPro" id="IPR011625">
    <property type="entry name" value="A2M_N_BRD"/>
</dbReference>
<dbReference type="Proteomes" id="UP000253740">
    <property type="component" value="Unassembled WGS sequence"/>
</dbReference>
<dbReference type="PROSITE" id="PS51257">
    <property type="entry name" value="PROKAR_LIPOPROTEIN"/>
    <property type="match status" value="1"/>
</dbReference>
<dbReference type="Pfam" id="PF21142">
    <property type="entry name" value="A2M_bMG2"/>
    <property type="match status" value="1"/>
</dbReference>
<feature type="chain" id="PRO_5007415676" description="Alpha-2-macroglobulin" evidence="4">
    <location>
        <begin position="25"/>
        <end position="1658"/>
    </location>
</feature>
<organism evidence="8">
    <name type="scientific">Mizugakiibacter sediminis</name>
    <dbReference type="NCBI Taxonomy" id="1475481"/>
    <lineage>
        <taxon>Bacteria</taxon>
        <taxon>Pseudomonadati</taxon>
        <taxon>Pseudomonadota</taxon>
        <taxon>Gammaproteobacteria</taxon>
        <taxon>Lysobacterales</taxon>
        <taxon>Rhodanobacteraceae</taxon>
        <taxon>Mizugakiibacter</taxon>
    </lineage>
</organism>
<keyword evidence="3" id="KW-0472">Membrane</keyword>
<dbReference type="InterPro" id="IPR008930">
    <property type="entry name" value="Terpenoid_cyclase/PrenylTrfase"/>
</dbReference>
<evidence type="ECO:0000313" key="9">
    <source>
        <dbReference type="Proteomes" id="UP000253740"/>
    </source>
</evidence>
<evidence type="ECO:0000256" key="2">
    <source>
        <dbReference type="ARBA" id="ARBA00022729"/>
    </source>
</evidence>
<keyword evidence="3" id="KW-0646">Protease inhibitor</keyword>
<dbReference type="Pfam" id="PF17973">
    <property type="entry name" value="bMG10"/>
    <property type="match status" value="1"/>
</dbReference>
<evidence type="ECO:0000256" key="1">
    <source>
        <dbReference type="ARBA" id="ARBA00010556"/>
    </source>
</evidence>
<evidence type="ECO:0000259" key="6">
    <source>
        <dbReference type="SMART" id="SM01360"/>
    </source>
</evidence>
<evidence type="ECO:0000256" key="4">
    <source>
        <dbReference type="SAM" id="SignalP"/>
    </source>
</evidence>
<dbReference type="PANTHER" id="PTHR40094:SF1">
    <property type="entry name" value="UBIQUITIN DOMAIN-CONTAINING PROTEIN"/>
    <property type="match status" value="1"/>
</dbReference>
<proteinExistence type="inferred from homology"/>
<dbReference type="STRING" id="1475481.GCA_000953855_02670"/>
<dbReference type="GO" id="GO:0004866">
    <property type="term" value="F:endopeptidase inhibitor activity"/>
    <property type="evidence" value="ECO:0007669"/>
    <property type="project" value="UniProtKB-UniRule"/>
</dbReference>
<protein>
    <recommendedName>
        <fullName evidence="3">Alpha-2-macroglobulin</fullName>
    </recommendedName>
</protein>
<dbReference type="InterPro" id="IPR041462">
    <property type="entry name" value="Bact_A2M_MG6"/>
</dbReference>
<keyword evidence="2 4" id="KW-0732">Signal</keyword>